<organism evidence="2 3">
    <name type="scientific">Anaerocolumna xylanovorans DSM 12503</name>
    <dbReference type="NCBI Taxonomy" id="1121345"/>
    <lineage>
        <taxon>Bacteria</taxon>
        <taxon>Bacillati</taxon>
        <taxon>Bacillota</taxon>
        <taxon>Clostridia</taxon>
        <taxon>Lachnospirales</taxon>
        <taxon>Lachnospiraceae</taxon>
        <taxon>Anaerocolumna</taxon>
    </lineage>
</organism>
<dbReference type="GO" id="GO:0016651">
    <property type="term" value="F:oxidoreductase activity, acting on NAD(P)H"/>
    <property type="evidence" value="ECO:0007669"/>
    <property type="project" value="UniProtKB-ARBA"/>
</dbReference>
<accession>A0A1M7Y190</accession>
<evidence type="ECO:0000313" key="2">
    <source>
        <dbReference type="EMBL" id="SHO45346.1"/>
    </source>
</evidence>
<keyword evidence="3" id="KW-1185">Reference proteome</keyword>
<name>A0A1M7Y190_9FIRM</name>
<reference evidence="2 3" key="1">
    <citation type="submission" date="2016-12" db="EMBL/GenBank/DDBJ databases">
        <authorList>
            <person name="Song W.-J."/>
            <person name="Kurnit D.M."/>
        </authorList>
    </citation>
    <scope>NUCLEOTIDE SEQUENCE [LARGE SCALE GENOMIC DNA]</scope>
    <source>
        <strain evidence="2 3">DSM 12503</strain>
    </source>
</reference>
<dbReference type="GO" id="GO:0010181">
    <property type="term" value="F:FMN binding"/>
    <property type="evidence" value="ECO:0007669"/>
    <property type="project" value="InterPro"/>
</dbReference>
<dbReference type="RefSeq" id="WP_139243270.1">
    <property type="nucleotide sequence ID" value="NZ_FRFD01000003.1"/>
</dbReference>
<evidence type="ECO:0000313" key="3">
    <source>
        <dbReference type="Proteomes" id="UP000184612"/>
    </source>
</evidence>
<dbReference type="Proteomes" id="UP000184612">
    <property type="component" value="Unassembled WGS sequence"/>
</dbReference>
<dbReference type="Gene3D" id="3.40.50.360">
    <property type="match status" value="1"/>
</dbReference>
<feature type="domain" description="Flavodoxin-like" evidence="1">
    <location>
        <begin position="14"/>
        <end position="56"/>
    </location>
</feature>
<gene>
    <name evidence="2" type="ORF">SAMN02745217_00931</name>
</gene>
<sequence length="56" mass="6508">MNLDNDKEQMRTKIVVIYYSVGNNTKRIAEKIQKEIGADIARIDTVIPYKVPMIRL</sequence>
<dbReference type="SUPFAM" id="SSF52218">
    <property type="entry name" value="Flavoproteins"/>
    <property type="match status" value="1"/>
</dbReference>
<protein>
    <submittedName>
        <fullName evidence="2">Flavodoxin</fullName>
    </submittedName>
</protein>
<dbReference type="InterPro" id="IPR008254">
    <property type="entry name" value="Flavodoxin/NO_synth"/>
</dbReference>
<dbReference type="EMBL" id="FRFD01000003">
    <property type="protein sequence ID" value="SHO45346.1"/>
    <property type="molecule type" value="Genomic_DNA"/>
</dbReference>
<evidence type="ECO:0000259" key="1">
    <source>
        <dbReference type="PROSITE" id="PS50902"/>
    </source>
</evidence>
<proteinExistence type="predicted"/>
<dbReference type="OrthoDB" id="9806505at2"/>
<dbReference type="InterPro" id="IPR029039">
    <property type="entry name" value="Flavoprotein-like_sf"/>
</dbReference>
<dbReference type="AlphaFoldDB" id="A0A1M7Y190"/>
<dbReference type="PROSITE" id="PS50902">
    <property type="entry name" value="FLAVODOXIN_LIKE"/>
    <property type="match status" value="1"/>
</dbReference>